<dbReference type="EMBL" id="FZNO01000034">
    <property type="protein sequence ID" value="SNR87667.1"/>
    <property type="molecule type" value="Genomic_DNA"/>
</dbReference>
<dbReference type="SUPFAM" id="SSF56300">
    <property type="entry name" value="Metallo-dependent phosphatases"/>
    <property type="match status" value="1"/>
</dbReference>
<dbReference type="Proteomes" id="UP000198403">
    <property type="component" value="Unassembled WGS sequence"/>
</dbReference>
<dbReference type="Gene3D" id="3.60.21.10">
    <property type="match status" value="1"/>
</dbReference>
<keyword evidence="2" id="KW-0547">Nucleotide-binding</keyword>
<name>A0A238ZW74_9ACTN</name>
<dbReference type="PANTHER" id="PTHR11575">
    <property type="entry name" value="5'-NUCLEOTIDASE-RELATED"/>
    <property type="match status" value="1"/>
</dbReference>
<gene>
    <name evidence="5" type="ORF">SAMN06272737_13431</name>
</gene>
<dbReference type="PRINTS" id="PR01607">
    <property type="entry name" value="APYRASEFAMLY"/>
</dbReference>
<dbReference type="InterPro" id="IPR036907">
    <property type="entry name" value="5'-Nucleotdase_C_sf"/>
</dbReference>
<dbReference type="GO" id="GO:0046872">
    <property type="term" value="F:metal ion binding"/>
    <property type="evidence" value="ECO:0007669"/>
    <property type="project" value="InterPro"/>
</dbReference>
<accession>A0A238ZW74</accession>
<dbReference type="Gene3D" id="3.90.780.10">
    <property type="entry name" value="5'-Nucleotidase, C-terminal domain"/>
    <property type="match status" value="1"/>
</dbReference>
<evidence type="ECO:0000256" key="2">
    <source>
        <dbReference type="RuleBase" id="RU362119"/>
    </source>
</evidence>
<feature type="domain" description="5'-Nucleotidase C-terminal" evidence="4">
    <location>
        <begin position="353"/>
        <end position="537"/>
    </location>
</feature>
<dbReference type="AlphaFoldDB" id="A0A238ZW74"/>
<dbReference type="InterPro" id="IPR006146">
    <property type="entry name" value="5'-Nucleotdase_CS"/>
</dbReference>
<comment type="similarity">
    <text evidence="2">Belongs to the 5'-nucleotidase family.</text>
</comment>
<proteinExistence type="inferred from homology"/>
<feature type="domain" description="Calcineurin-like phosphoesterase" evidence="3">
    <location>
        <begin position="30"/>
        <end position="272"/>
    </location>
</feature>
<sequence length="586" mass="62940">MGAVALAMTVGTAAPASAAPKGGDTLRLTMLATTDLHGRAQNWDYFANRTYSERSGDTTGLAKVASVVDSVRQARGEDSVFVVDNGDFLQGTPLAYYYARQEPITETGVEHPMAAAYDAIGYDAQVVGNHEFNYGLDLLDAYTEDVDHPVLGANVVDEATGRPYQQPYTLHRMQVPGHKPVTVGILGLTTPGSAIWDKGNVEGRVRFEDMVESAEKWVPVVDAQADVVVVLSHAGVGSTSSYGPDVPTENPSDVIARTVPGIDAMVVGHTHRDAPSQVVRNEVTGQDVLLTQPYRWGATVSQVDFDLRKVRGQWDVVGTAATALRTKAAPESPEVLAATAEAHARTVEYVNQVVATSAQELSARTSRYEDTAILDFIQDVQTDTVDAALAGTDRADLPVLSIAAPFSRDAVFPRGDVTVRDIAGLYIYDNTLEAVELTGAQVRTYLEHSARYFEQVPATGDVDPETITNAVVPEAPNGIPDYNYDVLSGVDYDVDVSQPIGQRIVGLSHAGAPVADDDRFVVAVNNYRRSGGGGFPGISTAPVVYNEQQEIRQLLIDRAQADGVIDPADFFRANWRLVRNGVPLIG</sequence>
<feature type="signal peptide" evidence="2">
    <location>
        <begin position="1"/>
        <end position="18"/>
    </location>
</feature>
<dbReference type="GO" id="GO:0000166">
    <property type="term" value="F:nucleotide binding"/>
    <property type="evidence" value="ECO:0007669"/>
    <property type="project" value="UniProtKB-KW"/>
</dbReference>
<dbReference type="InterPro" id="IPR008334">
    <property type="entry name" value="5'-Nucleotdase_C"/>
</dbReference>
<dbReference type="GO" id="GO:0030288">
    <property type="term" value="C:outer membrane-bounded periplasmic space"/>
    <property type="evidence" value="ECO:0007669"/>
    <property type="project" value="TreeGrafter"/>
</dbReference>
<dbReference type="PROSITE" id="PS00786">
    <property type="entry name" value="5_NUCLEOTIDASE_2"/>
    <property type="match status" value="1"/>
</dbReference>
<dbReference type="PANTHER" id="PTHR11575:SF6">
    <property type="entry name" value="2',3'-CYCLIC-NUCLEOTIDE 2'-PHOSPHODIESTERASE_3'-NUCLEOTIDASE"/>
    <property type="match status" value="1"/>
</dbReference>
<dbReference type="GO" id="GO:0016788">
    <property type="term" value="F:hydrolase activity, acting on ester bonds"/>
    <property type="evidence" value="ECO:0007669"/>
    <property type="project" value="InterPro"/>
</dbReference>
<keyword evidence="6" id="KW-1185">Reference proteome</keyword>
<evidence type="ECO:0000256" key="1">
    <source>
        <dbReference type="ARBA" id="ARBA00022729"/>
    </source>
</evidence>
<dbReference type="Pfam" id="PF02872">
    <property type="entry name" value="5_nucleotid_C"/>
    <property type="match status" value="1"/>
</dbReference>
<evidence type="ECO:0000313" key="5">
    <source>
        <dbReference type="EMBL" id="SNR87667.1"/>
    </source>
</evidence>
<dbReference type="SUPFAM" id="SSF55816">
    <property type="entry name" value="5'-nucleotidase (syn. UDP-sugar hydrolase), C-terminal domain"/>
    <property type="match status" value="1"/>
</dbReference>
<dbReference type="GO" id="GO:0009166">
    <property type="term" value="P:nucleotide catabolic process"/>
    <property type="evidence" value="ECO:0007669"/>
    <property type="project" value="InterPro"/>
</dbReference>
<organism evidence="5 6">
    <name type="scientific">Blastococcus mobilis</name>
    <dbReference type="NCBI Taxonomy" id="1938746"/>
    <lineage>
        <taxon>Bacteria</taxon>
        <taxon>Bacillati</taxon>
        <taxon>Actinomycetota</taxon>
        <taxon>Actinomycetes</taxon>
        <taxon>Geodermatophilales</taxon>
        <taxon>Geodermatophilaceae</taxon>
        <taxon>Blastococcus</taxon>
    </lineage>
</organism>
<keyword evidence="1 2" id="KW-0732">Signal</keyword>
<feature type="chain" id="PRO_5011826352" evidence="2">
    <location>
        <begin position="19"/>
        <end position="586"/>
    </location>
</feature>
<protein>
    <submittedName>
        <fullName evidence="5">2',3'-cyclic-nucleotide 2'-phosphodiesterase / 3'-nucleotidase</fullName>
    </submittedName>
</protein>
<evidence type="ECO:0000259" key="3">
    <source>
        <dbReference type="Pfam" id="PF00149"/>
    </source>
</evidence>
<dbReference type="InterPro" id="IPR004843">
    <property type="entry name" value="Calcineurin-like_PHP"/>
</dbReference>
<dbReference type="InterPro" id="IPR029052">
    <property type="entry name" value="Metallo-depent_PP-like"/>
</dbReference>
<evidence type="ECO:0000259" key="4">
    <source>
        <dbReference type="Pfam" id="PF02872"/>
    </source>
</evidence>
<reference evidence="5 6" key="1">
    <citation type="submission" date="2017-06" db="EMBL/GenBank/DDBJ databases">
        <authorList>
            <person name="Kim H.J."/>
            <person name="Triplett B.A."/>
        </authorList>
    </citation>
    <scope>NUCLEOTIDE SEQUENCE [LARGE SCALE GENOMIC DNA]</scope>
    <source>
        <strain evidence="5 6">DSM 44272</strain>
    </source>
</reference>
<dbReference type="InterPro" id="IPR006179">
    <property type="entry name" value="5_nucleotidase/apyrase"/>
</dbReference>
<dbReference type="Pfam" id="PF00149">
    <property type="entry name" value="Metallophos"/>
    <property type="match status" value="1"/>
</dbReference>
<evidence type="ECO:0000313" key="6">
    <source>
        <dbReference type="Proteomes" id="UP000198403"/>
    </source>
</evidence>
<keyword evidence="2" id="KW-0378">Hydrolase</keyword>